<organism evidence="1 2">
    <name type="scientific">Dawidia cretensis</name>
    <dbReference type="NCBI Taxonomy" id="2782350"/>
    <lineage>
        <taxon>Bacteria</taxon>
        <taxon>Pseudomonadati</taxon>
        <taxon>Bacteroidota</taxon>
        <taxon>Cytophagia</taxon>
        <taxon>Cytophagales</taxon>
        <taxon>Chryseotaleaceae</taxon>
        <taxon>Dawidia</taxon>
    </lineage>
</organism>
<keyword evidence="2" id="KW-1185">Reference proteome</keyword>
<dbReference type="AlphaFoldDB" id="A0AAP2E2V6"/>
<proteinExistence type="predicted"/>
<evidence type="ECO:0000313" key="2">
    <source>
        <dbReference type="Proteomes" id="UP001319080"/>
    </source>
</evidence>
<name>A0AAP2E2V6_9BACT</name>
<reference evidence="1 2" key="1">
    <citation type="submission" date="2021-05" db="EMBL/GenBank/DDBJ databases">
        <title>A Polyphasic approach of four new species of the genus Ohtaekwangia: Ohtaekwangia histidinii sp. nov., Ohtaekwangia cretensis sp. nov., Ohtaekwangia indiensis sp. nov., Ohtaekwangia reichenbachii sp. nov. from diverse environment.</title>
        <authorList>
            <person name="Octaviana S."/>
        </authorList>
    </citation>
    <scope>NUCLEOTIDE SEQUENCE [LARGE SCALE GENOMIC DNA]</scope>
    <source>
        <strain evidence="1 2">PWU5</strain>
    </source>
</reference>
<protein>
    <recommendedName>
        <fullName evidence="3">Tellurite resistance protein TerB</fullName>
    </recommendedName>
</protein>
<comment type="caution">
    <text evidence="1">The sequence shown here is derived from an EMBL/GenBank/DDBJ whole genome shotgun (WGS) entry which is preliminary data.</text>
</comment>
<dbReference type="Proteomes" id="UP001319080">
    <property type="component" value="Unassembled WGS sequence"/>
</dbReference>
<evidence type="ECO:0000313" key="1">
    <source>
        <dbReference type="EMBL" id="MBT1712058.1"/>
    </source>
</evidence>
<accession>A0AAP2E2V6</accession>
<dbReference type="EMBL" id="JAHESE010000048">
    <property type="protein sequence ID" value="MBT1712058.1"/>
    <property type="molecule type" value="Genomic_DNA"/>
</dbReference>
<evidence type="ECO:0008006" key="3">
    <source>
        <dbReference type="Google" id="ProtNLM"/>
    </source>
</evidence>
<gene>
    <name evidence="1" type="ORF">KK062_27705</name>
</gene>
<sequence length="161" mass="17971">MSTLTFPMIPQFDKLTDAEGELILRAPILVCILVAGADGHIDRKEIKEAMAVARKQKESASVLSGFFTIMAEDFEDKIKILIQSYPYESTQRTPLIVEELQSLNQLWPKLDRTFADAYYKMLKNLASRIASSSGGLWGIKTVTPEEARYAALSMIRDPGAI</sequence>